<dbReference type="AlphaFoldDB" id="A0A090MGQ8"/>
<reference evidence="1 2" key="1">
    <citation type="journal article" date="2014" name="Genome Announc.">
        <title>Genome Sequence of Afipia felis Strain 76713, Isolated in Hospital Water Using an Amoeba Co-Culture Procedure.</title>
        <authorList>
            <person name="Benamar S."/>
            <person name="La Scola B."/>
            <person name="Croce O."/>
        </authorList>
    </citation>
    <scope>NUCLEOTIDE SEQUENCE [LARGE SCALE GENOMIC DNA]</scope>
    <source>
        <strain evidence="1 2">76713</strain>
    </source>
</reference>
<gene>
    <name evidence="1" type="ORF">BN961_00181</name>
</gene>
<accession>A0A090MGQ8</accession>
<evidence type="ECO:0008006" key="3">
    <source>
        <dbReference type="Google" id="ProtNLM"/>
    </source>
</evidence>
<proteinExistence type="predicted"/>
<evidence type="ECO:0000313" key="1">
    <source>
        <dbReference type="EMBL" id="CEG06811.1"/>
    </source>
</evidence>
<sequence length="294" mass="31368">MAGKAVEQAGVDVGILVSLDPGACLHLGLTDQRAGFDRSVDLVAGAVEEAGVDEADALGCVLDAVLEVDGGAAFLVHDADLERVGRQRQHFFHASEQTHGQRHFIRAMQLRLDDINRTSAAVAALLQIMQREQRGDGGIENAFGNLMAGCIEHGVRVHVDADIAHQHQAAAGERDFLAVAADIGAVVVQFAMQRLTALAEFGFQRALHQAKGVAIDQDFVLGIDGGDAVLHVENRRHRGFDDNVVDAGGIVLSDRGRAVDLDIDVQAVVDQQDRRRGCGIAAMADELGRVLQRG</sequence>
<comment type="caution">
    <text evidence="1">The sequence shown here is derived from an EMBL/GenBank/DDBJ whole genome shotgun (WGS) entry which is preliminary data.</text>
</comment>
<protein>
    <recommendedName>
        <fullName evidence="3">NAD-specific glutamate dehydrogenase</fullName>
    </recommendedName>
</protein>
<dbReference type="STRING" id="1035.BN961_00181"/>
<dbReference type="AntiFam" id="ANF00099">
    <property type="entry name" value="Shadow ORF (opposite glcB)"/>
</dbReference>
<evidence type="ECO:0000313" key="2">
    <source>
        <dbReference type="Proteomes" id="UP000035762"/>
    </source>
</evidence>
<name>A0A090MGQ8_AFIFE</name>
<organism evidence="1 2">
    <name type="scientific">Afipia felis</name>
    <name type="common">Cat scratch disease bacillus</name>
    <dbReference type="NCBI Taxonomy" id="1035"/>
    <lineage>
        <taxon>Bacteria</taxon>
        <taxon>Pseudomonadati</taxon>
        <taxon>Pseudomonadota</taxon>
        <taxon>Alphaproteobacteria</taxon>
        <taxon>Hyphomicrobiales</taxon>
        <taxon>Nitrobacteraceae</taxon>
        <taxon>Afipia</taxon>
    </lineage>
</organism>
<dbReference type="EMBL" id="CCAZ020000001">
    <property type="protein sequence ID" value="CEG06811.1"/>
    <property type="molecule type" value="Genomic_DNA"/>
</dbReference>
<dbReference type="Proteomes" id="UP000035762">
    <property type="component" value="Unassembled WGS sequence"/>
</dbReference>
<keyword evidence="2" id="KW-1185">Reference proteome</keyword>